<reference evidence="1" key="1">
    <citation type="submission" date="2022-05" db="EMBL/GenBank/DDBJ databases">
        <title>A methanotrophic Mycobacterium dominates a cave microbial ecosystem.</title>
        <authorList>
            <person name="Van Spanning R.J.M."/>
            <person name="Guan Q."/>
            <person name="Melkonian C."/>
            <person name="Gallant J."/>
            <person name="Polerecky L."/>
            <person name="Flot J.-F."/>
            <person name="Brandt B.W."/>
            <person name="Braster M."/>
            <person name="Iturbe Espinoza P."/>
            <person name="Aerts J."/>
            <person name="Meima-Franke M."/>
            <person name="Piersma S.R."/>
            <person name="Bunduc C."/>
            <person name="Ummels R."/>
            <person name="Pain A."/>
            <person name="Fleming E.J."/>
            <person name="van der Wel N."/>
            <person name="Gherman V.D."/>
            <person name="Sarbu S.M."/>
            <person name="Bodelier P.L.E."/>
            <person name="Bitter W."/>
        </authorList>
    </citation>
    <scope>NUCLEOTIDE SEQUENCE</scope>
    <source>
        <strain evidence="1">Sulfur Cave</strain>
    </source>
</reference>
<dbReference type="Proteomes" id="UP001056610">
    <property type="component" value="Chromosome"/>
</dbReference>
<name>A0ABY4QP02_9MYCO</name>
<proteinExistence type="predicted"/>
<evidence type="ECO:0000313" key="1">
    <source>
        <dbReference type="EMBL" id="UQX12364.1"/>
    </source>
</evidence>
<protein>
    <recommendedName>
        <fullName evidence="3">Prevent-host-death family protein</fullName>
    </recommendedName>
</protein>
<dbReference type="RefSeq" id="WP_219067307.1">
    <property type="nucleotide sequence ID" value="NZ_CAJUXY010000018.1"/>
</dbReference>
<dbReference type="EMBL" id="CP097320">
    <property type="protein sequence ID" value="UQX12364.1"/>
    <property type="molecule type" value="Genomic_DNA"/>
</dbReference>
<evidence type="ECO:0000313" key="2">
    <source>
        <dbReference type="Proteomes" id="UP001056610"/>
    </source>
</evidence>
<sequence>MAREISQRELRNNSGEIMRQLDHGESFVVTRNGVPVGELSPLTFDTLPFDDGSARAYGRIYTAIVATGRRAPRPRAVDVLIAATSLAAELPLYTRNVNDFRGIEQLLTIVGV</sequence>
<evidence type="ECO:0008006" key="3">
    <source>
        <dbReference type="Google" id="ProtNLM"/>
    </source>
</evidence>
<gene>
    <name evidence="1" type="ORF">M5I08_08970</name>
</gene>
<keyword evidence="2" id="KW-1185">Reference proteome</keyword>
<organism evidence="1 2">
    <name type="scientific">Candidatus Mycobacterium methanotrophicum</name>
    <dbReference type="NCBI Taxonomy" id="2943498"/>
    <lineage>
        <taxon>Bacteria</taxon>
        <taxon>Bacillati</taxon>
        <taxon>Actinomycetota</taxon>
        <taxon>Actinomycetes</taxon>
        <taxon>Mycobacteriales</taxon>
        <taxon>Mycobacteriaceae</taxon>
        <taxon>Mycobacterium</taxon>
    </lineage>
</organism>
<accession>A0ABY4QP02</accession>